<evidence type="ECO:0000313" key="5">
    <source>
        <dbReference type="Proteomes" id="UP000078486"/>
    </source>
</evidence>
<keyword evidence="1" id="KW-0328">Glycosyltransferase</keyword>
<dbReference type="Gene3D" id="3.40.50.2000">
    <property type="entry name" value="Glycogen Phosphorylase B"/>
    <property type="match status" value="2"/>
</dbReference>
<evidence type="ECO:0008006" key="6">
    <source>
        <dbReference type="Google" id="ProtNLM"/>
    </source>
</evidence>
<dbReference type="SUPFAM" id="SSF53756">
    <property type="entry name" value="UDP-Glycosyltransferase/glycogen phosphorylase"/>
    <property type="match status" value="1"/>
</dbReference>
<dbReference type="OrthoDB" id="9797795at2"/>
<proteinExistence type="predicted"/>
<accession>A0A178ID28</accession>
<comment type="caution">
    <text evidence="4">The sequence shown here is derived from an EMBL/GenBank/DDBJ whole genome shotgun (WGS) entry which is preliminary data.</text>
</comment>
<dbReference type="EMBL" id="LRRQ01000153">
    <property type="protein sequence ID" value="OAM87922.1"/>
    <property type="molecule type" value="Genomic_DNA"/>
</dbReference>
<dbReference type="CDD" id="cd03789">
    <property type="entry name" value="GT9_LPS_heptosyltransferase"/>
    <property type="match status" value="1"/>
</dbReference>
<feature type="compositionally biased region" description="Basic and acidic residues" evidence="3">
    <location>
        <begin position="331"/>
        <end position="343"/>
    </location>
</feature>
<evidence type="ECO:0000256" key="2">
    <source>
        <dbReference type="ARBA" id="ARBA00022679"/>
    </source>
</evidence>
<evidence type="ECO:0000313" key="4">
    <source>
        <dbReference type="EMBL" id="OAM87922.1"/>
    </source>
</evidence>
<dbReference type="Pfam" id="PF01075">
    <property type="entry name" value="Glyco_transf_9"/>
    <property type="match status" value="1"/>
</dbReference>
<keyword evidence="2" id="KW-0808">Transferase</keyword>
<evidence type="ECO:0000256" key="1">
    <source>
        <dbReference type="ARBA" id="ARBA00022676"/>
    </source>
</evidence>
<organism evidence="4 5">
    <name type="scientific">Termitidicoccus mucosus</name>
    <dbReference type="NCBI Taxonomy" id="1184151"/>
    <lineage>
        <taxon>Bacteria</taxon>
        <taxon>Pseudomonadati</taxon>
        <taxon>Verrucomicrobiota</taxon>
        <taxon>Opitutia</taxon>
        <taxon>Opitutales</taxon>
        <taxon>Opitutaceae</taxon>
        <taxon>Termitidicoccus</taxon>
    </lineage>
</organism>
<dbReference type="GO" id="GO:0008713">
    <property type="term" value="F:ADP-heptose-lipopolysaccharide heptosyltransferase activity"/>
    <property type="evidence" value="ECO:0007669"/>
    <property type="project" value="TreeGrafter"/>
</dbReference>
<dbReference type="GO" id="GO:0009244">
    <property type="term" value="P:lipopolysaccharide core region biosynthetic process"/>
    <property type="evidence" value="ECO:0007669"/>
    <property type="project" value="TreeGrafter"/>
</dbReference>
<dbReference type="RefSeq" id="WP_068772064.1">
    <property type="nucleotide sequence ID" value="NZ_CP109796.1"/>
</dbReference>
<dbReference type="InterPro" id="IPR002201">
    <property type="entry name" value="Glyco_trans_9"/>
</dbReference>
<gene>
    <name evidence="4" type="ORF">AW736_19860</name>
</gene>
<feature type="region of interest" description="Disordered" evidence="3">
    <location>
        <begin position="327"/>
        <end position="354"/>
    </location>
</feature>
<dbReference type="InterPro" id="IPR051199">
    <property type="entry name" value="LPS_LOS_Heptosyltrfase"/>
</dbReference>
<reference evidence="4 5" key="1">
    <citation type="submission" date="2016-01" db="EMBL/GenBank/DDBJ databases">
        <title>High potential of lignocellulose degradation of a new Verrucomicrobia species.</title>
        <authorList>
            <person name="Wang Y."/>
            <person name="Shi Y."/>
            <person name="Qiu Z."/>
            <person name="Liu S."/>
            <person name="Yang H."/>
        </authorList>
    </citation>
    <scope>NUCLEOTIDE SEQUENCE [LARGE SCALE GENOMIC DNA]</scope>
    <source>
        <strain evidence="4 5">TSB47</strain>
    </source>
</reference>
<evidence type="ECO:0000256" key="3">
    <source>
        <dbReference type="SAM" id="MobiDB-lite"/>
    </source>
</evidence>
<protein>
    <recommendedName>
        <fullName evidence="6">Glycosyl transferase</fullName>
    </recommendedName>
</protein>
<name>A0A178ID28_9BACT</name>
<dbReference type="Proteomes" id="UP000078486">
    <property type="component" value="Unassembled WGS sequence"/>
</dbReference>
<keyword evidence="5" id="KW-1185">Reference proteome</keyword>
<dbReference type="GO" id="GO:0005829">
    <property type="term" value="C:cytosol"/>
    <property type="evidence" value="ECO:0007669"/>
    <property type="project" value="TreeGrafter"/>
</dbReference>
<dbReference type="PANTHER" id="PTHR30160">
    <property type="entry name" value="TETRAACYLDISACCHARIDE 4'-KINASE-RELATED"/>
    <property type="match status" value="1"/>
</dbReference>
<dbReference type="STRING" id="1184151.AW736_19860"/>
<sequence length="354" mass="38482">MSTFAQNLYSIFIARYIDWLGVRHRRPLMLFFRDGGIGDILCTLPAAVALAAREPGAYKIYCTNPAFVALPAMAGRFDRVLGIKCNDLVASIVASRHRVHRFHYPDELPGQASRTNLVDELAASVGLPAGTPWPRLHLGPPSRRVGAVLKTVGSSLSAHAGRSFVCIHTGPTWKAREWPRAHWARLVQLLRERFGCQVIQLGASQHFRDGPRAEPAVAGALDCRDKLNLADSLQLVSRSSMLIGVDSGMIHGAIALGVPAAGLFGPTSGEVRLPKSERIITLSAPDLPCLGCHHRHPRLHWQSGCPHDVRCMAAITPERVLAAAESLLRGQDGRSREPEESRNRSAGGFASFNS</sequence>
<dbReference type="AlphaFoldDB" id="A0A178ID28"/>